<dbReference type="Pfam" id="PF22513">
    <property type="entry name" value="FitA-like_RHH"/>
    <property type="match status" value="1"/>
</dbReference>
<dbReference type="SUPFAM" id="SSF47598">
    <property type="entry name" value="Ribbon-helix-helix"/>
    <property type="match status" value="1"/>
</dbReference>
<dbReference type="InterPro" id="IPR001387">
    <property type="entry name" value="Cro/C1-type_HTH"/>
</dbReference>
<dbReference type="InterPro" id="IPR010985">
    <property type="entry name" value="Ribbon_hlx_hlx"/>
</dbReference>
<dbReference type="InterPro" id="IPR013321">
    <property type="entry name" value="Arc_rbn_hlx_hlx"/>
</dbReference>
<evidence type="ECO:0000313" key="3">
    <source>
        <dbReference type="Proteomes" id="UP000571084"/>
    </source>
</evidence>
<name>A0A840RPT0_9BURK</name>
<dbReference type="AlphaFoldDB" id="A0A840RPT0"/>
<reference evidence="2 3" key="1">
    <citation type="submission" date="2020-08" db="EMBL/GenBank/DDBJ databases">
        <title>Genomic Encyclopedia of Type Strains, Phase IV (KMG-IV): sequencing the most valuable type-strain genomes for metagenomic binning, comparative biology and taxonomic classification.</title>
        <authorList>
            <person name="Goeker M."/>
        </authorList>
    </citation>
    <scope>NUCLEOTIDE SEQUENCE [LARGE SCALE GENOMIC DNA]</scope>
    <source>
        <strain evidence="2 3">DSM 23240</strain>
    </source>
</reference>
<keyword evidence="3" id="KW-1185">Reference proteome</keyword>
<protein>
    <submittedName>
        <fullName evidence="2">Plasmid stability protein</fullName>
    </submittedName>
</protein>
<dbReference type="InterPro" id="IPR053853">
    <property type="entry name" value="FitA-like_RHH"/>
</dbReference>
<dbReference type="GO" id="GO:0006355">
    <property type="term" value="P:regulation of DNA-templated transcription"/>
    <property type="evidence" value="ECO:0007669"/>
    <property type="project" value="InterPro"/>
</dbReference>
<dbReference type="Proteomes" id="UP000571084">
    <property type="component" value="Unassembled WGS sequence"/>
</dbReference>
<gene>
    <name evidence="2" type="ORF">HNR39_001577</name>
</gene>
<feature type="domain" description="HTH cro/C1-type" evidence="1">
    <location>
        <begin position="97"/>
        <end position="123"/>
    </location>
</feature>
<dbReference type="GO" id="GO:0003677">
    <property type="term" value="F:DNA binding"/>
    <property type="evidence" value="ECO:0007669"/>
    <property type="project" value="InterPro"/>
</dbReference>
<dbReference type="CDD" id="cd00093">
    <property type="entry name" value="HTH_XRE"/>
    <property type="match status" value="1"/>
</dbReference>
<evidence type="ECO:0000313" key="2">
    <source>
        <dbReference type="EMBL" id="MBB5199745.1"/>
    </source>
</evidence>
<evidence type="ECO:0000259" key="1">
    <source>
        <dbReference type="PROSITE" id="PS50943"/>
    </source>
</evidence>
<dbReference type="RefSeq" id="WP_168056128.1">
    <property type="nucleotide sequence ID" value="NZ_JAAOZT010000009.1"/>
</dbReference>
<sequence length="320" mass="36142">MFNKIAIRNIPSQIFRTLEALADLHDRSTEAEARQALRAWVEPSFVQESRNTRRKGVAERLNRMLTQVNAGRRGAKLTTSHIAEAIKEERVEDVEDWFLGNKEPSFSQLSAIAKFLGVDPDWLKHGDKALYPPTYERFSENPFEAVDWLLSWSPAAAASDSKVKLLHLIRADNPTGGLYIVKESDEGHFQTFCTSIHVSEEIGAGGEASLAALFVTLELLYKRYTKSGNGIMVLGYQLRPDDIAQLTNGNTHPGSLLKDGSRSMWWEDIWDSAMAPKHNYWPGWKSLYERIERVISARTHLNELRSQIRQGAVTMARSDG</sequence>
<dbReference type="InterPro" id="IPR010982">
    <property type="entry name" value="Lambda_DNA-bd_dom_sf"/>
</dbReference>
<proteinExistence type="predicted"/>
<dbReference type="EMBL" id="JACHHQ010000003">
    <property type="protein sequence ID" value="MBB5199745.1"/>
    <property type="molecule type" value="Genomic_DNA"/>
</dbReference>
<dbReference type="Gene3D" id="1.10.1220.10">
    <property type="entry name" value="Met repressor-like"/>
    <property type="match status" value="1"/>
</dbReference>
<dbReference type="PROSITE" id="PS50943">
    <property type="entry name" value="HTH_CROC1"/>
    <property type="match status" value="1"/>
</dbReference>
<accession>A0A840RPT0</accession>
<organism evidence="2 3">
    <name type="scientific">Glaciimonas immobilis</name>
    <dbReference type="NCBI Taxonomy" id="728004"/>
    <lineage>
        <taxon>Bacteria</taxon>
        <taxon>Pseudomonadati</taxon>
        <taxon>Pseudomonadota</taxon>
        <taxon>Betaproteobacteria</taxon>
        <taxon>Burkholderiales</taxon>
        <taxon>Oxalobacteraceae</taxon>
        <taxon>Glaciimonas</taxon>
    </lineage>
</organism>
<dbReference type="Gene3D" id="1.10.260.40">
    <property type="entry name" value="lambda repressor-like DNA-binding domains"/>
    <property type="match status" value="1"/>
</dbReference>
<comment type="caution">
    <text evidence="2">The sequence shown here is derived from an EMBL/GenBank/DDBJ whole genome shotgun (WGS) entry which is preliminary data.</text>
</comment>